<keyword evidence="3" id="KW-1185">Reference proteome</keyword>
<evidence type="ECO:0008006" key="4">
    <source>
        <dbReference type="Google" id="ProtNLM"/>
    </source>
</evidence>
<proteinExistence type="predicted"/>
<feature type="chain" id="PRO_5042035508" description="Secreted protein" evidence="1">
    <location>
        <begin position="21"/>
        <end position="83"/>
    </location>
</feature>
<dbReference type="EMBL" id="JAJJMB010008487">
    <property type="protein sequence ID" value="KAI3923362.1"/>
    <property type="molecule type" value="Genomic_DNA"/>
</dbReference>
<sequence length="83" mass="9162">MRKWFWTRLMTECWCGELNAVACASEAGAAIVNSAKLVQLQKRPKQYAGRCSLACLLQYKGLKIWVLGGYSCKRFVGAEAGDG</sequence>
<reference evidence="2" key="1">
    <citation type="submission" date="2022-04" db="EMBL/GenBank/DDBJ databases">
        <title>A functionally conserved STORR gene fusion in Papaver species that diverged 16.8 million years ago.</title>
        <authorList>
            <person name="Catania T."/>
        </authorList>
    </citation>
    <scope>NUCLEOTIDE SEQUENCE</scope>
    <source>
        <strain evidence="2">S-188037</strain>
    </source>
</reference>
<name>A0AAD4XJ86_9MAGN</name>
<dbReference type="AlphaFoldDB" id="A0AAD4XJ86"/>
<evidence type="ECO:0000313" key="3">
    <source>
        <dbReference type="Proteomes" id="UP001202328"/>
    </source>
</evidence>
<gene>
    <name evidence="2" type="ORF">MKW98_026955</name>
</gene>
<feature type="signal peptide" evidence="1">
    <location>
        <begin position="1"/>
        <end position="20"/>
    </location>
</feature>
<evidence type="ECO:0000313" key="2">
    <source>
        <dbReference type="EMBL" id="KAI3923362.1"/>
    </source>
</evidence>
<organism evidence="2 3">
    <name type="scientific">Papaver atlanticum</name>
    <dbReference type="NCBI Taxonomy" id="357466"/>
    <lineage>
        <taxon>Eukaryota</taxon>
        <taxon>Viridiplantae</taxon>
        <taxon>Streptophyta</taxon>
        <taxon>Embryophyta</taxon>
        <taxon>Tracheophyta</taxon>
        <taxon>Spermatophyta</taxon>
        <taxon>Magnoliopsida</taxon>
        <taxon>Ranunculales</taxon>
        <taxon>Papaveraceae</taxon>
        <taxon>Papaveroideae</taxon>
        <taxon>Papaver</taxon>
    </lineage>
</organism>
<dbReference type="Proteomes" id="UP001202328">
    <property type="component" value="Unassembled WGS sequence"/>
</dbReference>
<keyword evidence="1" id="KW-0732">Signal</keyword>
<accession>A0AAD4XJ86</accession>
<protein>
    <recommendedName>
        <fullName evidence="4">Secreted protein</fullName>
    </recommendedName>
</protein>
<comment type="caution">
    <text evidence="2">The sequence shown here is derived from an EMBL/GenBank/DDBJ whole genome shotgun (WGS) entry which is preliminary data.</text>
</comment>
<evidence type="ECO:0000256" key="1">
    <source>
        <dbReference type="SAM" id="SignalP"/>
    </source>
</evidence>